<dbReference type="EMBL" id="BAAAHH010000024">
    <property type="protein sequence ID" value="GAA0960661.1"/>
    <property type="molecule type" value="Genomic_DNA"/>
</dbReference>
<dbReference type="Gene3D" id="3.30.300.30">
    <property type="match status" value="1"/>
</dbReference>
<dbReference type="RefSeq" id="WP_344243589.1">
    <property type="nucleotide sequence ID" value="NZ_BAAAHH010000024.1"/>
</dbReference>
<keyword evidence="2" id="KW-1185">Reference proteome</keyword>
<proteinExistence type="predicted"/>
<evidence type="ECO:0008006" key="3">
    <source>
        <dbReference type="Google" id="ProtNLM"/>
    </source>
</evidence>
<organism evidence="1 2">
    <name type="scientific">Actinocorallia libanotica</name>
    <dbReference type="NCBI Taxonomy" id="46162"/>
    <lineage>
        <taxon>Bacteria</taxon>
        <taxon>Bacillati</taxon>
        <taxon>Actinomycetota</taxon>
        <taxon>Actinomycetes</taxon>
        <taxon>Streptosporangiales</taxon>
        <taxon>Thermomonosporaceae</taxon>
        <taxon>Actinocorallia</taxon>
    </lineage>
</organism>
<accession>A0ABN1RNP2</accession>
<dbReference type="Proteomes" id="UP001500665">
    <property type="component" value="Unassembled WGS sequence"/>
</dbReference>
<name>A0ABN1RNP2_9ACTN</name>
<sequence length="84" mass="8803">MGEPTHSAGQVLGHRHPDVVAAVRARLALVPTATRALANPAAAVVLVPGRSVPKTTSGKIQRLPTRERPLSGELEIIARRGETA</sequence>
<gene>
    <name evidence="1" type="ORF">GCM10009550_52120</name>
</gene>
<evidence type="ECO:0000313" key="1">
    <source>
        <dbReference type="EMBL" id="GAA0960661.1"/>
    </source>
</evidence>
<protein>
    <recommendedName>
        <fullName evidence="3">AMP-binding enzyme</fullName>
    </recommendedName>
</protein>
<reference evidence="1 2" key="1">
    <citation type="journal article" date="2019" name="Int. J. Syst. Evol. Microbiol.">
        <title>The Global Catalogue of Microorganisms (GCM) 10K type strain sequencing project: providing services to taxonomists for standard genome sequencing and annotation.</title>
        <authorList>
            <consortium name="The Broad Institute Genomics Platform"/>
            <consortium name="The Broad Institute Genome Sequencing Center for Infectious Disease"/>
            <person name="Wu L."/>
            <person name="Ma J."/>
        </authorList>
    </citation>
    <scope>NUCLEOTIDE SEQUENCE [LARGE SCALE GENOMIC DNA]</scope>
    <source>
        <strain evidence="1 2">JCM 10696</strain>
    </source>
</reference>
<comment type="caution">
    <text evidence="1">The sequence shown here is derived from an EMBL/GenBank/DDBJ whole genome shotgun (WGS) entry which is preliminary data.</text>
</comment>
<dbReference type="InterPro" id="IPR045851">
    <property type="entry name" value="AMP-bd_C_sf"/>
</dbReference>
<evidence type="ECO:0000313" key="2">
    <source>
        <dbReference type="Proteomes" id="UP001500665"/>
    </source>
</evidence>